<dbReference type="SMART" id="SM01294">
    <property type="entry name" value="PKS_PP_betabranch"/>
    <property type="match status" value="1"/>
</dbReference>
<feature type="domain" description="Carrier" evidence="4">
    <location>
        <begin position="34"/>
        <end position="110"/>
    </location>
</feature>
<dbReference type="Pfam" id="PF00550">
    <property type="entry name" value="PP-binding"/>
    <property type="match status" value="1"/>
</dbReference>
<proteinExistence type="predicted"/>
<name>A0ABU6AN27_9NOCA</name>
<dbReference type="RefSeq" id="WP_323124338.1">
    <property type="nucleotide sequence ID" value="NZ_JAYESH010000008.1"/>
</dbReference>
<evidence type="ECO:0000313" key="5">
    <source>
        <dbReference type="EMBL" id="MEB3508777.1"/>
    </source>
</evidence>
<dbReference type="SMART" id="SM00823">
    <property type="entry name" value="PKS_PP"/>
    <property type="match status" value="1"/>
</dbReference>
<gene>
    <name evidence="5" type="ORF">U3653_01955</name>
</gene>
<protein>
    <submittedName>
        <fullName evidence="5">Acyl carrier protein</fullName>
    </submittedName>
</protein>
<dbReference type="InterPro" id="IPR009081">
    <property type="entry name" value="PP-bd_ACP"/>
</dbReference>
<evidence type="ECO:0000256" key="2">
    <source>
        <dbReference type="ARBA" id="ARBA00022553"/>
    </source>
</evidence>
<evidence type="ECO:0000313" key="6">
    <source>
        <dbReference type="Proteomes" id="UP001348098"/>
    </source>
</evidence>
<organism evidence="5 6">
    <name type="scientific">Nocardia implantans</name>
    <dbReference type="NCBI Taxonomy" id="3108168"/>
    <lineage>
        <taxon>Bacteria</taxon>
        <taxon>Bacillati</taxon>
        <taxon>Actinomycetota</taxon>
        <taxon>Actinomycetes</taxon>
        <taxon>Mycobacteriales</taxon>
        <taxon>Nocardiaceae</taxon>
        <taxon>Nocardia</taxon>
    </lineage>
</organism>
<evidence type="ECO:0000256" key="1">
    <source>
        <dbReference type="ARBA" id="ARBA00022450"/>
    </source>
</evidence>
<evidence type="ECO:0000256" key="3">
    <source>
        <dbReference type="SAM" id="MobiDB-lite"/>
    </source>
</evidence>
<reference evidence="5 6" key="1">
    <citation type="submission" date="2023-12" db="EMBL/GenBank/DDBJ databases">
        <title>novel species in genus Nocarida.</title>
        <authorList>
            <person name="Li Z."/>
        </authorList>
    </citation>
    <scope>NUCLEOTIDE SEQUENCE [LARGE SCALE GENOMIC DNA]</scope>
    <source>
        <strain evidence="5 6">CDC186</strain>
    </source>
</reference>
<dbReference type="SUPFAM" id="SSF47336">
    <property type="entry name" value="ACP-like"/>
    <property type="match status" value="1"/>
</dbReference>
<evidence type="ECO:0000259" key="4">
    <source>
        <dbReference type="PROSITE" id="PS50075"/>
    </source>
</evidence>
<dbReference type="Gene3D" id="1.10.1200.10">
    <property type="entry name" value="ACP-like"/>
    <property type="match status" value="1"/>
</dbReference>
<keyword evidence="6" id="KW-1185">Reference proteome</keyword>
<accession>A0ABU6AN27</accession>
<keyword evidence="1" id="KW-0596">Phosphopantetheine</keyword>
<feature type="region of interest" description="Disordered" evidence="3">
    <location>
        <begin position="1"/>
        <end position="35"/>
    </location>
</feature>
<dbReference type="InterPro" id="IPR036736">
    <property type="entry name" value="ACP-like_sf"/>
</dbReference>
<dbReference type="InterPro" id="IPR020806">
    <property type="entry name" value="PKS_PP-bd"/>
</dbReference>
<dbReference type="PROSITE" id="PS50075">
    <property type="entry name" value="CARRIER"/>
    <property type="match status" value="1"/>
</dbReference>
<dbReference type="Proteomes" id="UP001348098">
    <property type="component" value="Unassembled WGS sequence"/>
</dbReference>
<keyword evidence="2" id="KW-0597">Phosphoprotein</keyword>
<comment type="caution">
    <text evidence="5">The sequence shown here is derived from an EMBL/GenBank/DDBJ whole genome shotgun (WGS) entry which is preliminary data.</text>
</comment>
<dbReference type="EMBL" id="JAYKYQ010000001">
    <property type="protein sequence ID" value="MEB3508777.1"/>
    <property type="molecule type" value="Genomic_DNA"/>
</dbReference>
<sequence length="110" mass="11413">MTTAGETGREDAMRPGLPDGHGGAQQHDGSLGGSRRTALTRAAVLAVADLLGVDAASVSTNSPFSDLGLGSTQLARLTAHLEDAMGVEVPLTAIYDHPDIEQLVEYLAMR</sequence>